<evidence type="ECO:0000256" key="12">
    <source>
        <dbReference type="SAM" id="MobiDB-lite"/>
    </source>
</evidence>
<dbReference type="Pfam" id="PF03221">
    <property type="entry name" value="HTH_Tnp_Tc5"/>
    <property type="match status" value="1"/>
</dbReference>
<feature type="domain" description="C2H2-type" evidence="13">
    <location>
        <begin position="643"/>
        <end position="670"/>
    </location>
</feature>
<feature type="region of interest" description="Disordered" evidence="12">
    <location>
        <begin position="696"/>
        <end position="766"/>
    </location>
</feature>
<dbReference type="Gene3D" id="1.10.10.60">
    <property type="entry name" value="Homeodomain-like"/>
    <property type="match status" value="1"/>
</dbReference>
<dbReference type="PANTHER" id="PTHR16515:SF49">
    <property type="entry name" value="GASTRULA ZINC FINGER PROTEIN XLCGF49.1-LIKE-RELATED"/>
    <property type="match status" value="1"/>
</dbReference>
<dbReference type="GO" id="GO:0003677">
    <property type="term" value="F:DNA binding"/>
    <property type="evidence" value="ECO:0007669"/>
    <property type="project" value="UniProtKB-KW"/>
</dbReference>
<keyword evidence="3" id="KW-0479">Metal-binding</keyword>
<dbReference type="FunFam" id="3.30.160.60:FF:000290">
    <property type="entry name" value="Zinc finger protein 697 isoform X1"/>
    <property type="match status" value="1"/>
</dbReference>
<keyword evidence="5 11" id="KW-0863">Zinc-finger</keyword>
<feature type="domain" description="HTH CENPB-type" evidence="14">
    <location>
        <begin position="58"/>
        <end position="131"/>
    </location>
</feature>
<organism evidence="15 16">
    <name type="scientific">Dicentrarchus labrax</name>
    <name type="common">European seabass</name>
    <name type="synonym">Morone labrax</name>
    <dbReference type="NCBI Taxonomy" id="13489"/>
    <lineage>
        <taxon>Eukaryota</taxon>
        <taxon>Metazoa</taxon>
        <taxon>Chordata</taxon>
        <taxon>Craniata</taxon>
        <taxon>Vertebrata</taxon>
        <taxon>Euteleostomi</taxon>
        <taxon>Actinopterygii</taxon>
        <taxon>Neopterygii</taxon>
        <taxon>Teleostei</taxon>
        <taxon>Neoteleostei</taxon>
        <taxon>Acanthomorphata</taxon>
        <taxon>Eupercaria</taxon>
        <taxon>Moronidae</taxon>
        <taxon>Dicentrarchus</taxon>
    </lineage>
</organism>
<evidence type="ECO:0000256" key="3">
    <source>
        <dbReference type="ARBA" id="ARBA00022723"/>
    </source>
</evidence>
<dbReference type="GeneID" id="127357982"/>
<feature type="domain" description="C2H2-type" evidence="13">
    <location>
        <begin position="776"/>
        <end position="803"/>
    </location>
</feature>
<keyword evidence="4" id="KW-0677">Repeat</keyword>
<evidence type="ECO:0000256" key="2">
    <source>
        <dbReference type="ARBA" id="ARBA00006991"/>
    </source>
</evidence>
<dbReference type="SMART" id="SM00355">
    <property type="entry name" value="ZnF_C2H2"/>
    <property type="match status" value="6"/>
</dbReference>
<evidence type="ECO:0000256" key="9">
    <source>
        <dbReference type="ARBA" id="ARBA00023163"/>
    </source>
</evidence>
<keyword evidence="6" id="KW-0862">Zinc</keyword>
<reference evidence="15" key="2">
    <citation type="submission" date="2025-09" db="UniProtKB">
        <authorList>
            <consortium name="Ensembl"/>
        </authorList>
    </citation>
    <scope>IDENTIFICATION</scope>
</reference>
<keyword evidence="9" id="KW-0804">Transcription</keyword>
<sequence>MAPRRKFDFKFKERVLQFAEKTSGEEAARNFNIDSKRIRYWRKQKSELLLADKRRARLAGGGRKKVSVELERKLSEWIYSMWDQHNPVSGKMIQNKALEIYPSVRDGGKVFVASRSWLRRFLQRNNLSLQHRTTVIQNDPDQLTEKLVSFVDYVGKAVSSNGILERDIIAMDETAVWFDTVSPITVDTQGKSSEAMPGHENLTVVLAAKADGTKLQPYIVFRGAAGEVRQQISGAVIAKSANGWMNDALTADWLQSVVGQFNMTPRLLVWDSYRCHIGAATKAELKHGYNITTAVIPGGCTKHIQASNMMWNQIFKQSLYGAYNQWLAGDTDKEYTAGGYLKAPARHLLVDWVVAAWDNLDEDLIRESFKVCGLSVKSDGSEDDLILCFQEGQPCDAGREALAQVRQRSLENQCQTAQDEEDEEELFNNELVVFDDDEEEDFGEEDSDHMSWHCFIHQALPSNDIKQIIIKEEQQEWSPSEHQEDPEPPHIKEEQEEVRTSQEGEQLQGFTFTPVPVKSEDDDDEEKPQSSQLHQIQFEQMETDNGEDCGGPEPARTSDPDTHLKPDSSPNSSDPDTDDSEDWKRTREPQSASNHLQVPLSCVPCISHETRFLLHSCSQCGKGFGNKTNLKVHMRTHTGEKPFNCLVCGKTFAQGEDLRQHMAVHRGKRLRCTVCDRRFIWYQQFKTHKCVGLQSSQLHQRQTERMKADGEDCKGPEAARNSDPDRHLEHDTDDMTEDSSESETDNSDDGWKETRDPQSGHEAPVSCITRTGENQLNCSECGKRFGYMSLLKRHVRIHTGEKPFSCSVCSKRFIQKSDLQVHKRTHTWRKIFSCSVCDQRFSRRSQIKIHECDHRKASQPQHNQADEFN</sequence>
<feature type="compositionally biased region" description="Basic and acidic residues" evidence="12">
    <location>
        <begin position="474"/>
        <end position="502"/>
    </location>
</feature>
<evidence type="ECO:0000256" key="6">
    <source>
        <dbReference type="ARBA" id="ARBA00022833"/>
    </source>
</evidence>
<dbReference type="FunFam" id="3.30.160.60:FF:002343">
    <property type="entry name" value="Zinc finger protein 33A"/>
    <property type="match status" value="1"/>
</dbReference>
<evidence type="ECO:0000259" key="14">
    <source>
        <dbReference type="PROSITE" id="PS51253"/>
    </source>
</evidence>
<keyword evidence="8" id="KW-0238">DNA-binding</keyword>
<evidence type="ECO:0000256" key="1">
    <source>
        <dbReference type="ARBA" id="ARBA00004123"/>
    </source>
</evidence>
<evidence type="ECO:0000256" key="8">
    <source>
        <dbReference type="ARBA" id="ARBA00023125"/>
    </source>
</evidence>
<dbReference type="InterPro" id="IPR004875">
    <property type="entry name" value="DDE_SF_endonuclease_dom"/>
</dbReference>
<feature type="compositionally biased region" description="Polar residues" evidence="12">
    <location>
        <begin position="529"/>
        <end position="540"/>
    </location>
</feature>
<dbReference type="InterPro" id="IPR013087">
    <property type="entry name" value="Znf_C2H2_type"/>
</dbReference>
<dbReference type="Proteomes" id="UP000694389">
    <property type="component" value="Unassembled WGS sequence"/>
</dbReference>
<dbReference type="PANTHER" id="PTHR16515">
    <property type="entry name" value="PR DOMAIN ZINC FINGER PROTEIN"/>
    <property type="match status" value="1"/>
</dbReference>
<dbReference type="GO" id="GO:0010468">
    <property type="term" value="P:regulation of gene expression"/>
    <property type="evidence" value="ECO:0007669"/>
    <property type="project" value="TreeGrafter"/>
</dbReference>
<feature type="compositionally biased region" description="Basic and acidic residues" evidence="12">
    <location>
        <begin position="701"/>
        <end position="730"/>
    </location>
</feature>
<feature type="region of interest" description="Disordered" evidence="12">
    <location>
        <begin position="474"/>
        <end position="593"/>
    </location>
</feature>
<comment type="subcellular location">
    <subcellularLocation>
        <location evidence="1">Nucleus</location>
    </subcellularLocation>
</comment>
<dbReference type="Pfam" id="PF09607">
    <property type="entry name" value="BrkDBD"/>
    <property type="match status" value="1"/>
</dbReference>
<dbReference type="SMART" id="SM00674">
    <property type="entry name" value="CENPB"/>
    <property type="match status" value="1"/>
</dbReference>
<evidence type="ECO:0000256" key="5">
    <source>
        <dbReference type="ARBA" id="ARBA00022771"/>
    </source>
</evidence>
<name>A0A8P4GDX8_DICLA</name>
<evidence type="ECO:0000313" key="16">
    <source>
        <dbReference type="Proteomes" id="UP000694389"/>
    </source>
</evidence>
<feature type="domain" description="C2H2-type" evidence="13">
    <location>
        <begin position="832"/>
        <end position="859"/>
    </location>
</feature>
<dbReference type="FunFam" id="3.30.160.60:FF:001818">
    <property type="entry name" value="GDNF-inducible zinc finger protein 1 isoform X1"/>
    <property type="match status" value="1"/>
</dbReference>
<dbReference type="OrthoDB" id="8955180at2759"/>
<dbReference type="GeneTree" id="ENSGT00440000039028"/>
<proteinExistence type="inferred from homology"/>
<keyword evidence="7" id="KW-0805">Transcription regulation</keyword>
<dbReference type="InterPro" id="IPR050331">
    <property type="entry name" value="Zinc_finger"/>
</dbReference>
<dbReference type="SUPFAM" id="SSF46689">
    <property type="entry name" value="Homeodomain-like"/>
    <property type="match status" value="1"/>
</dbReference>
<dbReference type="InterPro" id="IPR006600">
    <property type="entry name" value="HTH_CenpB_DNA-bd_dom"/>
</dbReference>
<dbReference type="PROSITE" id="PS00028">
    <property type="entry name" value="ZINC_FINGER_C2H2_1"/>
    <property type="match status" value="5"/>
</dbReference>
<reference evidence="15" key="1">
    <citation type="submission" date="2025-08" db="UniProtKB">
        <authorList>
            <consortium name="Ensembl"/>
        </authorList>
    </citation>
    <scope>IDENTIFICATION</scope>
</reference>
<evidence type="ECO:0000313" key="15">
    <source>
        <dbReference type="Ensembl" id="ENSDLAP00005076022.1"/>
    </source>
</evidence>
<dbReference type="InterPro" id="IPR009057">
    <property type="entry name" value="Homeodomain-like_sf"/>
</dbReference>
<protein>
    <submittedName>
        <fullName evidence="15">Uncharacterized protein</fullName>
    </submittedName>
</protein>
<evidence type="ECO:0000256" key="4">
    <source>
        <dbReference type="ARBA" id="ARBA00022737"/>
    </source>
</evidence>
<feature type="compositionally biased region" description="Basic and acidic residues" evidence="12">
    <location>
        <begin position="749"/>
        <end position="759"/>
    </location>
</feature>
<dbReference type="InterPro" id="IPR018586">
    <property type="entry name" value="Brinker_DNA-bd"/>
</dbReference>
<evidence type="ECO:0000256" key="11">
    <source>
        <dbReference type="PROSITE-ProRule" id="PRU00042"/>
    </source>
</evidence>
<dbReference type="RefSeq" id="XP_051246668.1">
    <property type="nucleotide sequence ID" value="XM_051390708.1"/>
</dbReference>
<feature type="domain" description="C2H2-type" evidence="13">
    <location>
        <begin position="804"/>
        <end position="831"/>
    </location>
</feature>
<comment type="similarity">
    <text evidence="2">Belongs to the krueppel C2H2-type zinc-finger protein family.</text>
</comment>
<feature type="domain" description="C2H2-type" evidence="13">
    <location>
        <begin position="615"/>
        <end position="642"/>
    </location>
</feature>
<dbReference type="SUPFAM" id="SSF57667">
    <property type="entry name" value="beta-beta-alpha zinc fingers"/>
    <property type="match status" value="3"/>
</dbReference>
<evidence type="ECO:0000259" key="13">
    <source>
        <dbReference type="PROSITE" id="PS50157"/>
    </source>
</evidence>
<dbReference type="PROSITE" id="PS51253">
    <property type="entry name" value="HTH_CENPB"/>
    <property type="match status" value="1"/>
</dbReference>
<dbReference type="Pfam" id="PF03184">
    <property type="entry name" value="DDE_1"/>
    <property type="match status" value="1"/>
</dbReference>
<feature type="compositionally biased region" description="Basic and acidic residues" evidence="12">
    <location>
        <begin position="556"/>
        <end position="566"/>
    </location>
</feature>
<dbReference type="FunFam" id="3.30.160.60:FF:001506">
    <property type="entry name" value="Zinc finger protein"/>
    <property type="match status" value="1"/>
</dbReference>
<feature type="compositionally biased region" description="Acidic residues" evidence="12">
    <location>
        <begin position="731"/>
        <end position="748"/>
    </location>
</feature>
<dbReference type="Pfam" id="PF00096">
    <property type="entry name" value="zf-C2H2"/>
    <property type="match status" value="4"/>
</dbReference>
<keyword evidence="10" id="KW-0539">Nucleus</keyword>
<gene>
    <name evidence="15" type="primary">LOC127357982</name>
</gene>
<dbReference type="Ensembl" id="ENSDLAT00005079226.1">
    <property type="protein sequence ID" value="ENSDLAP00005076022.1"/>
    <property type="gene ID" value="ENSDLAG00005028582.1"/>
</dbReference>
<accession>A0A8P4GDX8</accession>
<dbReference type="GO" id="GO:0005634">
    <property type="term" value="C:nucleus"/>
    <property type="evidence" value="ECO:0007669"/>
    <property type="project" value="UniProtKB-SubCell"/>
</dbReference>
<evidence type="ECO:0000256" key="10">
    <source>
        <dbReference type="ARBA" id="ARBA00023242"/>
    </source>
</evidence>
<dbReference type="InterPro" id="IPR036236">
    <property type="entry name" value="Znf_C2H2_sf"/>
</dbReference>
<evidence type="ECO:0000256" key="7">
    <source>
        <dbReference type="ARBA" id="ARBA00023015"/>
    </source>
</evidence>
<dbReference type="GO" id="GO:0008270">
    <property type="term" value="F:zinc ion binding"/>
    <property type="evidence" value="ECO:0007669"/>
    <property type="project" value="UniProtKB-KW"/>
</dbReference>
<keyword evidence="16" id="KW-1185">Reference proteome</keyword>
<dbReference type="AlphaFoldDB" id="A0A8P4GDX8"/>
<dbReference type="OMA" id="CHISRET"/>
<dbReference type="PROSITE" id="PS50157">
    <property type="entry name" value="ZINC_FINGER_C2H2_2"/>
    <property type="match status" value="5"/>
</dbReference>
<dbReference type="Gene3D" id="3.30.160.60">
    <property type="entry name" value="Classic Zinc Finger"/>
    <property type="match status" value="5"/>
</dbReference>